<dbReference type="SFLD" id="SFLDS00003">
    <property type="entry name" value="Haloacid_Dehalogenase"/>
    <property type="match status" value="1"/>
</dbReference>
<dbReference type="PANTHER" id="PTHR42861">
    <property type="entry name" value="CALCIUM-TRANSPORTING ATPASE"/>
    <property type="match status" value="1"/>
</dbReference>
<evidence type="ECO:0000256" key="1">
    <source>
        <dbReference type="ARBA" id="ARBA00004651"/>
    </source>
</evidence>
<feature type="transmembrane region" description="Helical" evidence="6">
    <location>
        <begin position="35"/>
        <end position="55"/>
    </location>
</feature>
<feature type="transmembrane region" description="Helical" evidence="6">
    <location>
        <begin position="638"/>
        <end position="657"/>
    </location>
</feature>
<accession>A0ABS2RJT5</accession>
<feature type="transmembrane region" description="Helical" evidence="6">
    <location>
        <begin position="728"/>
        <end position="748"/>
    </location>
</feature>
<dbReference type="Proteomes" id="UP000704762">
    <property type="component" value="Unassembled WGS sequence"/>
</dbReference>
<keyword evidence="8" id="KW-0378">Hydrolase</keyword>
<dbReference type="NCBIfam" id="TIGR01494">
    <property type="entry name" value="ATPase_P-type"/>
    <property type="match status" value="2"/>
</dbReference>
<dbReference type="Pfam" id="PF00702">
    <property type="entry name" value="Hydrolase"/>
    <property type="match status" value="1"/>
</dbReference>
<keyword evidence="4 6" id="KW-1133">Transmembrane helix</keyword>
<feature type="transmembrane region" description="Helical" evidence="6">
    <location>
        <begin position="760"/>
        <end position="779"/>
    </location>
</feature>
<dbReference type="InterPro" id="IPR001757">
    <property type="entry name" value="P_typ_ATPase"/>
</dbReference>
<dbReference type="Gene3D" id="2.70.150.10">
    <property type="entry name" value="Calcium-transporting ATPase, cytoplasmic transduction domain A"/>
    <property type="match status" value="1"/>
</dbReference>
<dbReference type="PRINTS" id="PR00120">
    <property type="entry name" value="HATPASE"/>
</dbReference>
<dbReference type="InterPro" id="IPR008250">
    <property type="entry name" value="ATPase_P-typ_transduc_dom_A_sf"/>
</dbReference>
<dbReference type="Gene3D" id="1.20.1110.10">
    <property type="entry name" value="Calcium-transporting ATPase, transmembrane domain"/>
    <property type="match status" value="1"/>
</dbReference>
<dbReference type="InterPro" id="IPR023298">
    <property type="entry name" value="ATPase_P-typ_TM_dom_sf"/>
</dbReference>
<comment type="caution">
    <text evidence="8">The sequence shown here is derived from an EMBL/GenBank/DDBJ whole genome shotgun (WGS) entry which is preliminary data.</text>
</comment>
<dbReference type="SUPFAM" id="SSF81653">
    <property type="entry name" value="Calcium ATPase, transduction domain A"/>
    <property type="match status" value="1"/>
</dbReference>
<feature type="transmembrane region" description="Helical" evidence="6">
    <location>
        <begin position="246"/>
        <end position="272"/>
    </location>
</feature>
<keyword evidence="9" id="KW-1185">Reference proteome</keyword>
<comment type="subcellular location">
    <subcellularLocation>
        <location evidence="1">Cell membrane</location>
        <topology evidence="1">Multi-pass membrane protein</topology>
    </subcellularLocation>
</comment>
<feature type="transmembrane region" description="Helical" evidence="6">
    <location>
        <begin position="701"/>
        <end position="721"/>
    </location>
</feature>
<feature type="transmembrane region" description="Helical" evidence="6">
    <location>
        <begin position="669"/>
        <end position="689"/>
    </location>
</feature>
<dbReference type="InterPro" id="IPR018303">
    <property type="entry name" value="ATPase_P-typ_P_site"/>
</dbReference>
<dbReference type="EC" id="3.6.3.-" evidence="8"/>
<keyword evidence="2 6" id="KW-0812">Transmembrane</keyword>
<dbReference type="GO" id="GO:0016787">
    <property type="term" value="F:hydrolase activity"/>
    <property type="evidence" value="ECO:0007669"/>
    <property type="project" value="UniProtKB-KW"/>
</dbReference>
<dbReference type="InterPro" id="IPR036412">
    <property type="entry name" value="HAD-like_sf"/>
</dbReference>
<dbReference type="PROSITE" id="PS00154">
    <property type="entry name" value="ATPASE_E1_E2"/>
    <property type="match status" value="1"/>
</dbReference>
<gene>
    <name evidence="8" type="ORF">JOE57_002186</name>
</gene>
<dbReference type="InterPro" id="IPR059000">
    <property type="entry name" value="ATPase_P-type_domA"/>
</dbReference>
<dbReference type="EMBL" id="JAFBCF010000001">
    <property type="protein sequence ID" value="MBM7799265.1"/>
    <property type="molecule type" value="Genomic_DNA"/>
</dbReference>
<reference evidence="8 9" key="1">
    <citation type="submission" date="2021-01" db="EMBL/GenBank/DDBJ databases">
        <title>Sequencing the genomes of 1000 actinobacteria strains.</title>
        <authorList>
            <person name="Klenk H.-P."/>
        </authorList>
    </citation>
    <scope>NUCLEOTIDE SEQUENCE [LARGE SCALE GENOMIC DNA]</scope>
    <source>
        <strain evidence="8 9">DSM 18662</strain>
    </source>
</reference>
<keyword evidence="5 6" id="KW-0472">Membrane</keyword>
<protein>
    <submittedName>
        <fullName evidence="8">Cation-transporting ATPase E</fullName>
        <ecNumber evidence="8">3.6.3.-</ecNumber>
    </submittedName>
</protein>
<feature type="transmembrane region" description="Helical" evidence="6">
    <location>
        <begin position="613"/>
        <end position="632"/>
    </location>
</feature>
<evidence type="ECO:0000313" key="9">
    <source>
        <dbReference type="Proteomes" id="UP000704762"/>
    </source>
</evidence>
<evidence type="ECO:0000256" key="4">
    <source>
        <dbReference type="ARBA" id="ARBA00022989"/>
    </source>
</evidence>
<dbReference type="Gene3D" id="3.40.1110.10">
    <property type="entry name" value="Calcium-transporting ATPase, cytoplasmic domain N"/>
    <property type="match status" value="1"/>
</dbReference>
<evidence type="ECO:0000256" key="3">
    <source>
        <dbReference type="ARBA" id="ARBA00022967"/>
    </source>
</evidence>
<dbReference type="SFLD" id="SFLDG00002">
    <property type="entry name" value="C1.7:_P-type_atpase_like"/>
    <property type="match status" value="1"/>
</dbReference>
<organism evidence="8 9">
    <name type="scientific">Microlunatus panaciterrae</name>
    <dbReference type="NCBI Taxonomy" id="400768"/>
    <lineage>
        <taxon>Bacteria</taxon>
        <taxon>Bacillati</taxon>
        <taxon>Actinomycetota</taxon>
        <taxon>Actinomycetes</taxon>
        <taxon>Propionibacteriales</taxon>
        <taxon>Propionibacteriaceae</taxon>
        <taxon>Microlunatus</taxon>
    </lineage>
</organism>
<dbReference type="InterPro" id="IPR023299">
    <property type="entry name" value="ATPase_P-typ_cyto_dom_N"/>
</dbReference>
<feature type="transmembrane region" description="Helical" evidence="6">
    <location>
        <begin position="208"/>
        <end position="226"/>
    </location>
</feature>
<dbReference type="Pfam" id="PF00122">
    <property type="entry name" value="E1-E2_ATPase"/>
    <property type="match status" value="1"/>
</dbReference>
<evidence type="ECO:0000256" key="5">
    <source>
        <dbReference type="ARBA" id="ARBA00023136"/>
    </source>
</evidence>
<dbReference type="InterPro" id="IPR044492">
    <property type="entry name" value="P_typ_ATPase_HD_dom"/>
</dbReference>
<name>A0ABS2RJT5_9ACTN</name>
<dbReference type="InterPro" id="IPR023214">
    <property type="entry name" value="HAD_sf"/>
</dbReference>
<keyword evidence="3" id="KW-1278">Translocase</keyword>
<dbReference type="PRINTS" id="PR00119">
    <property type="entry name" value="CATATPASE"/>
</dbReference>
<feature type="domain" description="P-type ATPase A" evidence="7">
    <location>
        <begin position="92"/>
        <end position="188"/>
    </location>
</feature>
<proteinExistence type="predicted"/>
<dbReference type="SUPFAM" id="SSF81665">
    <property type="entry name" value="Calcium ATPase, transmembrane domain M"/>
    <property type="match status" value="1"/>
</dbReference>
<dbReference type="SFLD" id="SFLDF00027">
    <property type="entry name" value="p-type_atpase"/>
    <property type="match status" value="1"/>
</dbReference>
<evidence type="ECO:0000256" key="2">
    <source>
        <dbReference type="ARBA" id="ARBA00022692"/>
    </source>
</evidence>
<dbReference type="SUPFAM" id="SSF56784">
    <property type="entry name" value="HAD-like"/>
    <property type="match status" value="1"/>
</dbReference>
<dbReference type="RefSeq" id="WP_204917909.1">
    <property type="nucleotide sequence ID" value="NZ_BAAAQP010000001.1"/>
</dbReference>
<evidence type="ECO:0000313" key="8">
    <source>
        <dbReference type="EMBL" id="MBM7799265.1"/>
    </source>
</evidence>
<sequence>MTGLTGVDVAARVGAGLTNGVSSASSRSLWQIVRANVLTLVNAIVGVSFVSLLVLGQWKDALFGLTAVGNAVIGVTQEYRAKRLLDRLAILESPHARVVRDGVIQVIDRGDVVRDDVLMLRVGDQVTADATILDSQGLEVDESLLTGESSSVAKGSGAEVLSGSGVVAGHGSARVVRVGAEAFANRISVEAKRFSLVSSEVRNGLNRVLRWVSWALLPLVLIVANGQMQARGGWAQAFSTGTWSSAVVGTIASVIGVIPFGLVLLTSVAFAVSAVRLARHKALIQELAAVEVLARVDVLCLDKTGTLTDGRIVFDATHQVGGTPPRGWHRALAWFGADVEANATAKCLAERFLSDGALQPVDSVGFTSVRRWSAVTFGADRAAGTWVLGPSDVVLGQDASHRDEAETVATALAATGLRTLVLAHGSTPPSRYDGRIGLPSDLVPVLVLTFRERVRPEAARTLAYFRDQGVALKIISGDDPRTVAAVARELGFEAREGYDARELPTDLDLMAEVLEEQMVFGRVTPAQKRELVLALRRRGHTIAMTGDGVNDALALKEADIGVTLDSAAAPAKAVSRLVLLDGRLDRLPTVVAEGRRVIANIERISILFLTKTVYVMSISLVFGALLWGFPFLSRQLSAVDGLTIGIPAFFLAIMANPRRYRPGLLRRSLMFAGPAGLIIGAIVVGLNVFSRVSCCFTGGAVQSSSVLVLSLVGLWILVVVARPVNLRRMTIIGAMYAGLVLLFTLSTLRDFFTLEWPPTSLVWASLVLSVAGGVAVEVVSRLQARRRL</sequence>
<dbReference type="Gene3D" id="3.40.50.1000">
    <property type="entry name" value="HAD superfamily/HAD-like"/>
    <property type="match status" value="1"/>
</dbReference>
<evidence type="ECO:0000259" key="7">
    <source>
        <dbReference type="Pfam" id="PF00122"/>
    </source>
</evidence>
<evidence type="ECO:0000256" key="6">
    <source>
        <dbReference type="SAM" id="Phobius"/>
    </source>
</evidence>